<dbReference type="Proteomes" id="UP000187013">
    <property type="component" value="Unassembled WGS sequence"/>
</dbReference>
<feature type="region of interest" description="Disordered" evidence="11">
    <location>
        <begin position="73"/>
        <end position="105"/>
    </location>
</feature>
<evidence type="ECO:0000256" key="11">
    <source>
        <dbReference type="SAM" id="MobiDB-lite"/>
    </source>
</evidence>
<keyword evidence="8" id="KW-0539">Nucleus</keyword>
<feature type="compositionally biased region" description="Low complexity" evidence="11">
    <location>
        <begin position="687"/>
        <end position="703"/>
    </location>
</feature>
<feature type="region of interest" description="Disordered" evidence="11">
    <location>
        <begin position="1"/>
        <end position="59"/>
    </location>
</feature>
<dbReference type="Pfam" id="PF18520">
    <property type="entry name" value="Spc110_C"/>
    <property type="match status" value="1"/>
</dbReference>
<name>A0A1Q3A3B1_ZYGRO</name>
<organism evidence="13 14">
    <name type="scientific">Zygosaccharomyces rouxii</name>
    <dbReference type="NCBI Taxonomy" id="4956"/>
    <lineage>
        <taxon>Eukaryota</taxon>
        <taxon>Fungi</taxon>
        <taxon>Dikarya</taxon>
        <taxon>Ascomycota</taxon>
        <taxon>Saccharomycotina</taxon>
        <taxon>Saccharomycetes</taxon>
        <taxon>Saccharomycetales</taxon>
        <taxon>Saccharomycetaceae</taxon>
        <taxon>Zygosaccharomyces</taxon>
    </lineage>
</organism>
<evidence type="ECO:0000256" key="4">
    <source>
        <dbReference type="ARBA" id="ARBA00016285"/>
    </source>
</evidence>
<evidence type="ECO:0000256" key="8">
    <source>
        <dbReference type="ARBA" id="ARBA00023242"/>
    </source>
</evidence>
<evidence type="ECO:0000256" key="6">
    <source>
        <dbReference type="ARBA" id="ARBA00023054"/>
    </source>
</evidence>
<protein>
    <recommendedName>
        <fullName evidence="4">Spindle pole body component 110</fullName>
    </recommendedName>
    <alternativeName>
        <fullName evidence="10">Spindle pole body spacer protein SPC110</fullName>
    </alternativeName>
</protein>
<dbReference type="InterPro" id="IPR040593">
    <property type="entry name" value="Spc110_C"/>
</dbReference>
<keyword evidence="5" id="KW-0963">Cytoplasm</keyword>
<evidence type="ECO:0000256" key="9">
    <source>
        <dbReference type="ARBA" id="ARBA00025064"/>
    </source>
</evidence>
<reference evidence="13 14" key="1">
    <citation type="submission" date="2016-08" db="EMBL/GenBank/DDBJ databases">
        <title>Draft genome sequence of allopolyploid Zygosaccharomyces rouxii.</title>
        <authorList>
            <person name="Watanabe J."/>
            <person name="Uehara K."/>
            <person name="Mogi Y."/>
            <person name="Tsukioka Y."/>
        </authorList>
    </citation>
    <scope>NUCLEOTIDE SEQUENCE [LARGE SCALE GENOMIC DNA]</scope>
    <source>
        <strain evidence="13 14">NBRC 110957</strain>
    </source>
</reference>
<dbReference type="Gene3D" id="1.10.287.1490">
    <property type="match status" value="1"/>
</dbReference>
<evidence type="ECO:0000256" key="2">
    <source>
        <dbReference type="ARBA" id="ARBA00004317"/>
    </source>
</evidence>
<comment type="function">
    <text evidence="9">Component of the spindle pole body (SPB) required for the proper execution of spindle pole body (SPB) duplication. Potential role in cross-linking filaments or anchoring other molecules. It is essential for growth.</text>
</comment>
<dbReference type="GO" id="GO:0005634">
    <property type="term" value="C:nucleus"/>
    <property type="evidence" value="ECO:0007669"/>
    <property type="project" value="UniProtKB-SubCell"/>
</dbReference>
<evidence type="ECO:0000313" key="13">
    <source>
        <dbReference type="EMBL" id="GAV50182.1"/>
    </source>
</evidence>
<feature type="compositionally biased region" description="Basic and acidic residues" evidence="11">
    <location>
        <begin position="96"/>
        <end position="105"/>
    </location>
</feature>
<proteinExistence type="inferred from homology"/>
<evidence type="ECO:0000313" key="14">
    <source>
        <dbReference type="Proteomes" id="UP000187013"/>
    </source>
</evidence>
<evidence type="ECO:0000256" key="1">
    <source>
        <dbReference type="ARBA" id="ARBA00004123"/>
    </source>
</evidence>
<accession>A0A1Q3A3B1</accession>
<dbReference type="OrthoDB" id="10255522at2759"/>
<sequence>MADAPDHSLNGRRHLEFTPIGYSRQNPLKRLSRSPIQTVAEDDNNGNGMSEEGPFKKQRRADLDDTIASHRMFNDSSQFDDTLPQLNGQSADNDNDNAHDSGKETDDVVKNLMGNLKENAPASNPLKEQQEQLHKLNTDNYNLRLKCNSLLKFLHNVTDQGELTKSLGLLDEIHEWKQKHYTLNQQYLELKAKLIQVEANAAENKQEPVTEVDHTACQRELSYVQNQLEKTTLQLNTYRDEVAHLEDKTIRIQEDQRAKEEQHQLEIQMLRSDVNNLNVSLVNKESELEEDRAKIQRLMNQLHEFDHKGSQSLLDLERQLEMKRDSISSLEKEVRALTHDRVQLETRIKDREIENAKIQSELERLRDNVKNNNSSNFEIGELKHAKASLDDKVRNLTEERHNLNQRISALRKECDEWKSKYQRNESLDSNHQKAFDSLRQELQTTKTQLEETRKTAQQLQTQVIENTTKNSERTSQRIKDKETQIQKLESELQFCKQQLKDGSRRLQAEEERCRETFESELQNLEMKNGFERTKLEREITLLKEERVALIETHDRELELWKSKCDALNKENDRLVRQEIGDLDGVKRKLSQQLDKLQEKLTTAEGERGDLAEKLIKLQHSKDSYKDELKRVSSKLEYLSKEYLKSKQSAINDDEQKTKYNTMKQRLLVELKSLQDENLSLERKLLEQRGSSSRSQESSSRSSSTTQDRLDYYKLKYNNEVKHNNDLRIMNDYLNRVLRASSQHLKLDLLKLESEISQPAVPSSRTYKTVLDDDRYRPRFRSGLISPGHIPTFKAVALLVLACVRMKQTAVRCRWDEHRIRYLRNKMAIDDDRITW</sequence>
<evidence type="ECO:0000259" key="12">
    <source>
        <dbReference type="Pfam" id="PF18520"/>
    </source>
</evidence>
<dbReference type="GO" id="GO:0005816">
    <property type="term" value="C:spindle pole body"/>
    <property type="evidence" value="ECO:0007669"/>
    <property type="project" value="UniProtKB-SubCell"/>
</dbReference>
<keyword evidence="7" id="KW-0206">Cytoskeleton</keyword>
<feature type="region of interest" description="Disordered" evidence="11">
    <location>
        <begin position="685"/>
        <end position="706"/>
    </location>
</feature>
<evidence type="ECO:0000256" key="7">
    <source>
        <dbReference type="ARBA" id="ARBA00023212"/>
    </source>
</evidence>
<comment type="caution">
    <text evidence="13">The sequence shown here is derived from an EMBL/GenBank/DDBJ whole genome shotgun (WGS) entry which is preliminary data.</text>
</comment>
<comment type="similarity">
    <text evidence="3">Belongs to the SPC110 family.</text>
</comment>
<keyword evidence="6" id="KW-0175">Coiled coil</keyword>
<dbReference type="AlphaFoldDB" id="A0A1Q3A3B1"/>
<evidence type="ECO:0000256" key="3">
    <source>
        <dbReference type="ARBA" id="ARBA00005853"/>
    </source>
</evidence>
<dbReference type="EMBL" id="BDGX01000021">
    <property type="protein sequence ID" value="GAV50182.1"/>
    <property type="molecule type" value="Genomic_DNA"/>
</dbReference>
<dbReference type="Gene3D" id="6.10.310.10">
    <property type="match status" value="1"/>
</dbReference>
<evidence type="ECO:0000256" key="10">
    <source>
        <dbReference type="ARBA" id="ARBA00032118"/>
    </source>
</evidence>
<dbReference type="eggNOG" id="ENOG502QUTQ">
    <property type="taxonomic scope" value="Eukaryota"/>
</dbReference>
<evidence type="ECO:0000256" key="5">
    <source>
        <dbReference type="ARBA" id="ARBA00022490"/>
    </source>
</evidence>
<comment type="subcellular location">
    <subcellularLocation>
        <location evidence="2">Cytoplasm</location>
        <location evidence="2">Cytoskeleton</location>
        <location evidence="2">Microtubule organizing center</location>
        <location evidence="2">Spindle pole body</location>
    </subcellularLocation>
    <subcellularLocation>
        <location evidence="1">Nucleus</location>
    </subcellularLocation>
</comment>
<feature type="compositionally biased region" description="Polar residues" evidence="11">
    <location>
        <begin position="74"/>
        <end position="91"/>
    </location>
</feature>
<feature type="domain" description="Spindle pole body component 110 C-terminal" evidence="12">
    <location>
        <begin position="790"/>
        <end position="835"/>
    </location>
</feature>
<gene>
    <name evidence="13" type="ORF">ZYGR_0U00380</name>
</gene>